<comment type="function">
    <text evidence="7">PPIases accelerate the folding of proteins. It catalyzes the cis-trans isomerization of proline imidic peptide bonds in oligopeptides.</text>
</comment>
<dbReference type="VEuPathDB" id="MicrosporidiaDB:NEDG_01699"/>
<evidence type="ECO:0000256" key="7">
    <source>
        <dbReference type="RuleBase" id="RU361210"/>
    </source>
</evidence>
<keyword evidence="9" id="KW-1185">Reference proteome</keyword>
<comment type="catalytic activity">
    <reaction evidence="1 7">
        <text>[protein]-peptidylproline (omega=180) = [protein]-peptidylproline (omega=0)</text>
        <dbReference type="Rhea" id="RHEA:16237"/>
        <dbReference type="Rhea" id="RHEA-COMP:10747"/>
        <dbReference type="Rhea" id="RHEA-COMP:10748"/>
        <dbReference type="ChEBI" id="CHEBI:83833"/>
        <dbReference type="ChEBI" id="CHEBI:83834"/>
        <dbReference type="EC" id="5.2.1.8"/>
    </reaction>
</comment>
<dbReference type="SUPFAM" id="SSF140984">
    <property type="entry name" value="PTPA-like"/>
    <property type="match status" value="1"/>
</dbReference>
<comment type="caution">
    <text evidence="8">The sequence shown here is derived from an EMBL/GenBank/DDBJ whole genome shotgun (WGS) entry which is preliminary data.</text>
</comment>
<dbReference type="GO" id="GO:0008160">
    <property type="term" value="F:protein tyrosine phosphatase activator activity"/>
    <property type="evidence" value="ECO:0007669"/>
    <property type="project" value="TreeGrafter"/>
</dbReference>
<dbReference type="OrthoDB" id="16120at2759"/>
<name>A0A177EEH8_9MICR</name>
<dbReference type="GeneID" id="93648049"/>
<evidence type="ECO:0000313" key="9">
    <source>
        <dbReference type="Proteomes" id="UP000185944"/>
    </source>
</evidence>
<dbReference type="STRING" id="1805483.A0A177EEH8"/>
<evidence type="ECO:0000256" key="1">
    <source>
        <dbReference type="ARBA" id="ARBA00000971"/>
    </source>
</evidence>
<dbReference type="InterPro" id="IPR004327">
    <property type="entry name" value="Phstyr_phstse_ac"/>
</dbReference>
<dbReference type="PANTHER" id="PTHR10012:SF0">
    <property type="entry name" value="SERINE_THREONINE-PROTEIN PHOSPHATASE 2A ACTIVATOR"/>
    <property type="match status" value="1"/>
</dbReference>
<dbReference type="PIRSF" id="PIRSF016325">
    <property type="entry name" value="Phstyr_phstse_ac"/>
    <property type="match status" value="1"/>
</dbReference>
<gene>
    <name evidence="8" type="ORF">NEDG_01699</name>
</gene>
<dbReference type="Gene3D" id="1.20.120.1150">
    <property type="match status" value="1"/>
</dbReference>
<dbReference type="AlphaFoldDB" id="A0A177EEH8"/>
<evidence type="ECO:0000256" key="5">
    <source>
        <dbReference type="ARBA" id="ARBA00023110"/>
    </source>
</evidence>
<reference evidence="8 9" key="1">
    <citation type="submission" date="2016-02" db="EMBL/GenBank/DDBJ databases">
        <title>Discovery of a natural microsporidian pathogen with a broad tissue tropism in Caenorhabditis elegans.</title>
        <authorList>
            <person name="Luallen R.J."/>
            <person name="Reinke A.W."/>
            <person name="Tong L."/>
            <person name="Botts M.R."/>
            <person name="Felix M.-A."/>
            <person name="Troemel E.R."/>
        </authorList>
    </citation>
    <scope>NUCLEOTIDE SEQUENCE [LARGE SCALE GENOMIC DNA]</scope>
    <source>
        <strain evidence="8 9">JUm2807</strain>
    </source>
</reference>
<evidence type="ECO:0000313" key="8">
    <source>
        <dbReference type="EMBL" id="OAG30116.1"/>
    </source>
</evidence>
<dbReference type="Proteomes" id="UP000185944">
    <property type="component" value="Unassembled WGS sequence"/>
</dbReference>
<proteinExistence type="inferred from homology"/>
<dbReference type="GO" id="GO:0000159">
    <property type="term" value="C:protein phosphatase type 2A complex"/>
    <property type="evidence" value="ECO:0007669"/>
    <property type="project" value="TreeGrafter"/>
</dbReference>
<keyword evidence="5 7" id="KW-0697">Rotamase</keyword>
<dbReference type="GO" id="GO:0003755">
    <property type="term" value="F:peptidyl-prolyl cis-trans isomerase activity"/>
    <property type="evidence" value="ECO:0007669"/>
    <property type="project" value="UniProtKB-KW"/>
</dbReference>
<sequence>MDRDIMQGNTMENREVEKFKASPAYETVTKYIALLDKEIQESKTLGDTKRDWDLGRSSPGATTPIHAFLQRIKRIIDEVPLEEDDQRYGNRGFIVFLERVTKEGSSLIKEVLLNGGASKTTEALATYLEASFGNKTRIDYGTGHELNFFCFLIVLHTAGLVATQELFSALEHYFALVRLLILKYKLEPAGSHGNWGIDDYQLLPFLLGSSQFCKRNDLSFASLFESKHKDLCFSKALRFVHVHKSCSSLRYTFEERIAQYEETEVTEEPFEKHSPMIYSLKDVPFSKINRGMIKMYDGVVLSKYVVIQHFIGSDFLQM</sequence>
<keyword evidence="6 7" id="KW-0413">Isomerase</keyword>
<dbReference type="EC" id="5.2.1.8" evidence="7"/>
<evidence type="ECO:0000256" key="2">
    <source>
        <dbReference type="ARBA" id="ARBA00004496"/>
    </source>
</evidence>
<dbReference type="GO" id="GO:0007052">
    <property type="term" value="P:mitotic spindle organization"/>
    <property type="evidence" value="ECO:0007669"/>
    <property type="project" value="TreeGrafter"/>
</dbReference>
<evidence type="ECO:0000256" key="6">
    <source>
        <dbReference type="ARBA" id="ARBA00023235"/>
    </source>
</evidence>
<dbReference type="GO" id="GO:0005737">
    <property type="term" value="C:cytoplasm"/>
    <property type="evidence" value="ECO:0007669"/>
    <property type="project" value="UniProtKB-SubCell"/>
</dbReference>
<dbReference type="GO" id="GO:0005634">
    <property type="term" value="C:nucleus"/>
    <property type="evidence" value="ECO:0007669"/>
    <property type="project" value="TreeGrafter"/>
</dbReference>
<comment type="subcellular location">
    <subcellularLocation>
        <location evidence="2 7">Cytoplasm</location>
    </subcellularLocation>
</comment>
<organism evidence="8 9">
    <name type="scientific">Nematocida displodere</name>
    <dbReference type="NCBI Taxonomy" id="1805483"/>
    <lineage>
        <taxon>Eukaryota</taxon>
        <taxon>Fungi</taxon>
        <taxon>Fungi incertae sedis</taxon>
        <taxon>Microsporidia</taxon>
        <taxon>Nematocida</taxon>
    </lineage>
</organism>
<keyword evidence="4 7" id="KW-0963">Cytoplasm</keyword>
<dbReference type="PANTHER" id="PTHR10012">
    <property type="entry name" value="SERINE/THREONINE-PROTEIN PHOSPHATASE 2A REGULATORY SUBUNIT B"/>
    <property type="match status" value="1"/>
</dbReference>
<accession>A0A177EEH8</accession>
<dbReference type="Pfam" id="PF03095">
    <property type="entry name" value="PTPA"/>
    <property type="match status" value="1"/>
</dbReference>
<dbReference type="RefSeq" id="XP_067544591.1">
    <property type="nucleotide sequence ID" value="XM_067689117.1"/>
</dbReference>
<dbReference type="InterPro" id="IPR043170">
    <property type="entry name" value="PTPA_C_lid"/>
</dbReference>
<protein>
    <recommendedName>
        <fullName evidence="7">Serine/threonine-protein phosphatase 2A activator</fullName>
        <ecNumber evidence="7">5.2.1.8</ecNumber>
    </recommendedName>
    <alternativeName>
        <fullName evidence="7">Phosphotyrosyl phosphatase activator</fullName>
    </alternativeName>
</protein>
<comment type="similarity">
    <text evidence="3 7">Belongs to the PTPA-type PPIase family.</text>
</comment>
<evidence type="ECO:0000256" key="3">
    <source>
        <dbReference type="ARBA" id="ARBA00011019"/>
    </source>
</evidence>
<evidence type="ECO:0000256" key="4">
    <source>
        <dbReference type="ARBA" id="ARBA00022490"/>
    </source>
</evidence>
<dbReference type="InterPro" id="IPR037218">
    <property type="entry name" value="PTPA_sf"/>
</dbReference>
<dbReference type="EMBL" id="LTDL01000037">
    <property type="protein sequence ID" value="OAG30116.1"/>
    <property type="molecule type" value="Genomic_DNA"/>
</dbReference>